<gene>
    <name evidence="2" type="ORF">SR876_09660</name>
</gene>
<evidence type="ECO:0000313" key="2">
    <source>
        <dbReference type="EMBL" id="WQG91771.1"/>
    </source>
</evidence>
<proteinExistence type="predicted"/>
<protein>
    <recommendedName>
        <fullName evidence="4">Multiple sugar transport system permease protein</fullName>
    </recommendedName>
</protein>
<dbReference type="RefSeq" id="WP_322518561.1">
    <property type="nucleotide sequence ID" value="NZ_CBHWAX010000070.1"/>
</dbReference>
<keyword evidence="1" id="KW-0812">Transmembrane</keyword>
<accession>A0ABZ0XMA9</accession>
<organism evidence="2 3">
    <name type="scientific">Chitinophaga sancti</name>
    <dbReference type="NCBI Taxonomy" id="1004"/>
    <lineage>
        <taxon>Bacteria</taxon>
        <taxon>Pseudomonadati</taxon>
        <taxon>Bacteroidota</taxon>
        <taxon>Chitinophagia</taxon>
        <taxon>Chitinophagales</taxon>
        <taxon>Chitinophagaceae</taxon>
        <taxon>Chitinophaga</taxon>
    </lineage>
</organism>
<dbReference type="EMBL" id="CP140154">
    <property type="protein sequence ID" value="WQG91771.1"/>
    <property type="molecule type" value="Genomic_DNA"/>
</dbReference>
<keyword evidence="3" id="KW-1185">Reference proteome</keyword>
<dbReference type="Proteomes" id="UP001326715">
    <property type="component" value="Chromosome"/>
</dbReference>
<keyword evidence="1" id="KW-0472">Membrane</keyword>
<reference evidence="2 3" key="1">
    <citation type="submission" date="2023-11" db="EMBL/GenBank/DDBJ databases">
        <title>MicrobeMod: A computational toolkit for identifying prokaryotic methylation and restriction-modification with nanopore sequencing.</title>
        <authorList>
            <person name="Crits-Christoph A."/>
            <person name="Kang S.C."/>
            <person name="Lee H."/>
            <person name="Ostrov N."/>
        </authorList>
    </citation>
    <scope>NUCLEOTIDE SEQUENCE [LARGE SCALE GENOMIC DNA]</scope>
    <source>
        <strain evidence="2 3">ATCC 23090</strain>
    </source>
</reference>
<keyword evidence="1" id="KW-1133">Transmembrane helix</keyword>
<name>A0ABZ0XMA9_9BACT</name>
<feature type="transmembrane region" description="Helical" evidence="1">
    <location>
        <begin position="15"/>
        <end position="33"/>
    </location>
</feature>
<sequence length="51" mass="5939">MKTPVVTQNRILRDVLISIFIYALPVVLMLLSFKISGQRPWKHQTETTINK</sequence>
<evidence type="ECO:0000313" key="3">
    <source>
        <dbReference type="Proteomes" id="UP001326715"/>
    </source>
</evidence>
<evidence type="ECO:0000256" key="1">
    <source>
        <dbReference type="SAM" id="Phobius"/>
    </source>
</evidence>
<evidence type="ECO:0008006" key="4">
    <source>
        <dbReference type="Google" id="ProtNLM"/>
    </source>
</evidence>